<gene>
    <name evidence="1" type="ORF">FSB_LOCUS2281</name>
</gene>
<dbReference type="EMBL" id="OIVN01000107">
    <property type="protein sequence ID" value="SPC74399.1"/>
    <property type="molecule type" value="Genomic_DNA"/>
</dbReference>
<protein>
    <submittedName>
        <fullName evidence="1">Uncharacterized protein</fullName>
    </submittedName>
</protein>
<dbReference type="AlphaFoldDB" id="A0A2N9EIL9"/>
<name>A0A2N9EIL9_FAGSY</name>
<organism evidence="1">
    <name type="scientific">Fagus sylvatica</name>
    <name type="common">Beechnut</name>
    <dbReference type="NCBI Taxonomy" id="28930"/>
    <lineage>
        <taxon>Eukaryota</taxon>
        <taxon>Viridiplantae</taxon>
        <taxon>Streptophyta</taxon>
        <taxon>Embryophyta</taxon>
        <taxon>Tracheophyta</taxon>
        <taxon>Spermatophyta</taxon>
        <taxon>Magnoliopsida</taxon>
        <taxon>eudicotyledons</taxon>
        <taxon>Gunneridae</taxon>
        <taxon>Pentapetalae</taxon>
        <taxon>rosids</taxon>
        <taxon>fabids</taxon>
        <taxon>Fagales</taxon>
        <taxon>Fagaceae</taxon>
        <taxon>Fagus</taxon>
    </lineage>
</organism>
<accession>A0A2N9EIL9</accession>
<sequence>MDLVVVLWKVFAPMDLVVVLWKVSAPMDLIVALWKIFLDSNKSYEMSCTSDTIHTSEDDANVGIIGKIVVASLPPRSIAGRSSSVGASAISDEIVDFFREFDKRRLNPHPEWHFRKFNGPFVSFGDFWVLSDSAPYLRQLTKRHGNFVAKFKLGAGFGGPMLSLLGSVLAAMDKSDLGSVTKVQIFSVERCYPRPHGDSLAMLTTYREEMVSTGVTVPEFECGRSLFDSLIH</sequence>
<proteinExistence type="predicted"/>
<reference evidence="1" key="1">
    <citation type="submission" date="2018-02" db="EMBL/GenBank/DDBJ databases">
        <authorList>
            <person name="Cohen D.B."/>
            <person name="Kent A.D."/>
        </authorList>
    </citation>
    <scope>NUCLEOTIDE SEQUENCE</scope>
</reference>
<evidence type="ECO:0000313" key="1">
    <source>
        <dbReference type="EMBL" id="SPC74399.1"/>
    </source>
</evidence>